<evidence type="ECO:0000313" key="2">
    <source>
        <dbReference type="EMBL" id="CEG37319.1"/>
    </source>
</evidence>
<name>A0A0P1AAB6_PLAHL</name>
<evidence type="ECO:0000313" key="3">
    <source>
        <dbReference type="Proteomes" id="UP000054928"/>
    </source>
</evidence>
<keyword evidence="3" id="KW-1185">Reference proteome</keyword>
<accession>A0A0P1AAB6</accession>
<dbReference type="AlphaFoldDB" id="A0A0P1AAB6"/>
<feature type="region of interest" description="Disordered" evidence="1">
    <location>
        <begin position="1"/>
        <end position="30"/>
    </location>
</feature>
<proteinExistence type="predicted"/>
<dbReference type="GeneID" id="36399975"/>
<dbReference type="EMBL" id="CCYD01000286">
    <property type="protein sequence ID" value="CEG37319.1"/>
    <property type="molecule type" value="Genomic_DNA"/>
</dbReference>
<sequence length="101" mass="11284">MIRDGGDNYVPLMEDDDYSQAQPLPTQRNNVDDIEVDILSATEPEEMEVEVSMTSADIRSLMPIAKGSEDRSHAPIDTQARTIRIVMLSSGCPWNPSSFQR</sequence>
<dbReference type="RefSeq" id="XP_024573688.1">
    <property type="nucleotide sequence ID" value="XM_024722631.1"/>
</dbReference>
<dbReference type="Proteomes" id="UP000054928">
    <property type="component" value="Unassembled WGS sequence"/>
</dbReference>
<feature type="compositionally biased region" description="Polar residues" evidence="1">
    <location>
        <begin position="19"/>
        <end position="29"/>
    </location>
</feature>
<organism evidence="2 3">
    <name type="scientific">Plasmopara halstedii</name>
    <name type="common">Downy mildew of sunflower</name>
    <dbReference type="NCBI Taxonomy" id="4781"/>
    <lineage>
        <taxon>Eukaryota</taxon>
        <taxon>Sar</taxon>
        <taxon>Stramenopiles</taxon>
        <taxon>Oomycota</taxon>
        <taxon>Peronosporomycetes</taxon>
        <taxon>Peronosporales</taxon>
        <taxon>Peronosporaceae</taxon>
        <taxon>Plasmopara</taxon>
    </lineage>
</organism>
<evidence type="ECO:0000256" key="1">
    <source>
        <dbReference type="SAM" id="MobiDB-lite"/>
    </source>
</evidence>
<protein>
    <submittedName>
        <fullName evidence="2">Uncharacterized protein</fullName>
    </submittedName>
</protein>
<reference evidence="3" key="1">
    <citation type="submission" date="2014-09" db="EMBL/GenBank/DDBJ databases">
        <authorList>
            <person name="Sharma Rahul"/>
            <person name="Thines Marco"/>
        </authorList>
    </citation>
    <scope>NUCLEOTIDE SEQUENCE [LARGE SCALE GENOMIC DNA]</scope>
</reference>